<dbReference type="InterPro" id="IPR036322">
    <property type="entry name" value="WD40_repeat_dom_sf"/>
</dbReference>
<keyword evidence="8" id="KW-1185">Reference proteome</keyword>
<evidence type="ECO:0000256" key="5">
    <source>
        <dbReference type="ARBA" id="ARBA00038145"/>
    </source>
</evidence>
<evidence type="ECO:0000256" key="3">
    <source>
        <dbReference type="ARBA" id="ARBA00022574"/>
    </source>
</evidence>
<dbReference type="PRINTS" id="PR00320">
    <property type="entry name" value="GPROTEINBRPT"/>
</dbReference>
<feature type="repeat" description="WD" evidence="6">
    <location>
        <begin position="107"/>
        <end position="148"/>
    </location>
</feature>
<dbReference type="KEGG" id="tpv:TP04_0194"/>
<dbReference type="InterPro" id="IPR019775">
    <property type="entry name" value="WD40_repeat_CS"/>
</dbReference>
<dbReference type="GO" id="GO:0000398">
    <property type="term" value="P:mRNA splicing, via spliceosome"/>
    <property type="evidence" value="ECO:0007669"/>
    <property type="project" value="TreeGrafter"/>
</dbReference>
<feature type="repeat" description="WD" evidence="6">
    <location>
        <begin position="30"/>
        <end position="55"/>
    </location>
</feature>
<reference evidence="7 8" key="1">
    <citation type="journal article" date="2005" name="Science">
        <title>Genome sequence of Theileria parva, a bovine pathogen that transforms lymphocytes.</title>
        <authorList>
            <person name="Gardner M.J."/>
            <person name="Bishop R."/>
            <person name="Shah T."/>
            <person name="de Villiers E.P."/>
            <person name="Carlton J.M."/>
            <person name="Hall N."/>
            <person name="Ren Q."/>
            <person name="Paulsen I.T."/>
            <person name="Pain A."/>
            <person name="Berriman M."/>
            <person name="Wilson R.J.M."/>
            <person name="Sato S."/>
            <person name="Ralph S.A."/>
            <person name="Mann D.J."/>
            <person name="Xiong Z."/>
            <person name="Shallom S.J."/>
            <person name="Weidman J."/>
            <person name="Jiang L."/>
            <person name="Lynn J."/>
            <person name="Weaver B."/>
            <person name="Shoaibi A."/>
            <person name="Domingo A.R."/>
            <person name="Wasawo D."/>
            <person name="Crabtree J."/>
            <person name="Wortman J.R."/>
            <person name="Haas B."/>
            <person name="Angiuoli S.V."/>
            <person name="Creasy T.H."/>
            <person name="Lu C."/>
            <person name="Suh B."/>
            <person name="Silva J.C."/>
            <person name="Utterback T.R."/>
            <person name="Feldblyum T.V."/>
            <person name="Pertea M."/>
            <person name="Allen J."/>
            <person name="Nierman W.C."/>
            <person name="Taracha E.L.N."/>
            <person name="Salzberg S.L."/>
            <person name="White O.R."/>
            <person name="Fitzhugh H.A."/>
            <person name="Morzaria S."/>
            <person name="Venter J.C."/>
            <person name="Fraser C.M."/>
            <person name="Nene V."/>
        </authorList>
    </citation>
    <scope>NUCLEOTIDE SEQUENCE [LARGE SCALE GENOMIC DNA]</scope>
    <source>
        <strain evidence="7 8">Muguga</strain>
    </source>
</reference>
<evidence type="ECO:0000256" key="4">
    <source>
        <dbReference type="ARBA" id="ARBA00022737"/>
    </source>
</evidence>
<evidence type="ECO:0000256" key="1">
    <source>
        <dbReference type="ARBA" id="ARBA00004496"/>
    </source>
</evidence>
<dbReference type="InterPro" id="IPR051980">
    <property type="entry name" value="WD_repeat_MORG1"/>
</dbReference>
<dbReference type="InterPro" id="IPR001680">
    <property type="entry name" value="WD40_rpt"/>
</dbReference>
<keyword evidence="2" id="KW-0963">Cytoplasm</keyword>
<dbReference type="Pfam" id="PF00400">
    <property type="entry name" value="WD40"/>
    <property type="match status" value="5"/>
</dbReference>
<dbReference type="eggNOG" id="KOG0316">
    <property type="taxonomic scope" value="Eukaryota"/>
</dbReference>
<evidence type="ECO:0000313" key="8">
    <source>
        <dbReference type="Proteomes" id="UP000001949"/>
    </source>
</evidence>
<dbReference type="InterPro" id="IPR015943">
    <property type="entry name" value="WD40/YVTN_repeat-like_dom_sf"/>
</dbReference>
<dbReference type="GO" id="GO:0071013">
    <property type="term" value="C:catalytic step 2 spliceosome"/>
    <property type="evidence" value="ECO:0007669"/>
    <property type="project" value="TreeGrafter"/>
</dbReference>
<dbReference type="PANTHER" id="PTHR22842">
    <property type="entry name" value="WD40 REPEAT PROTEIN"/>
    <property type="match status" value="1"/>
</dbReference>
<name>Q4N2Z8_THEPA</name>
<dbReference type="VEuPathDB" id="PiroplasmaDB:TpMuguga_04g00194"/>
<evidence type="ECO:0000256" key="2">
    <source>
        <dbReference type="ARBA" id="ARBA00022490"/>
    </source>
</evidence>
<dbReference type="EMBL" id="AAGK01000004">
    <property type="protein sequence ID" value="EAN31546.1"/>
    <property type="molecule type" value="Genomic_DNA"/>
</dbReference>
<sequence>MNISLTLLGSLNEHKGLIHTDFSLNNLGCINSIKFDSTGVYCMTAGNDRTVRLWNPSKKLHIKKFFGPHNYEVNDVCLREDNKNFVSVGAEHSAFLWDTLEAKIIRKYNHGGKICCCNYVWRNDLLVTGSEDKMVKVWDNRSKNPVQTFPDAKDTISCVDERNSTISASSMDGHVRHYDLRKGVLKDDVFTHSVISYVLFLTISLRFSMFTGVPDCYILASLDDTIKLVDNGTVLASYRGQTYDNYKVNCVFDPFEKFIISGCSSGDILFWPINNTSESCEVLVESAHKGVITTLSFSNPELLNSMGKLKKDVEKNVRELVLREDNLLVSGGRDGHLKIWNLSYNYLYSSIIHLDIEH</sequence>
<dbReference type="Proteomes" id="UP000001949">
    <property type="component" value="Unassembled WGS sequence"/>
</dbReference>
<dbReference type="AlphaFoldDB" id="Q4N2Z8"/>
<dbReference type="SMART" id="SM00320">
    <property type="entry name" value="WD40"/>
    <property type="match status" value="6"/>
</dbReference>
<feature type="repeat" description="WD" evidence="6">
    <location>
        <begin position="324"/>
        <end position="350"/>
    </location>
</feature>
<dbReference type="InterPro" id="IPR020472">
    <property type="entry name" value="WD40_PAC1"/>
</dbReference>
<comment type="subcellular location">
    <subcellularLocation>
        <location evidence="1">Cytoplasm</location>
    </subcellularLocation>
</comment>
<evidence type="ECO:0000313" key="7">
    <source>
        <dbReference type="EMBL" id="EAN31546.1"/>
    </source>
</evidence>
<accession>Q4N2Z8</accession>
<dbReference type="PANTHER" id="PTHR22842:SF3">
    <property type="entry name" value="WD REPEAT DOMAIN-CONTAINING PROTEIN 83"/>
    <property type="match status" value="1"/>
</dbReference>
<dbReference type="PROSITE" id="PS50082">
    <property type="entry name" value="WD_REPEATS_2"/>
    <property type="match status" value="3"/>
</dbReference>
<protein>
    <submittedName>
        <fullName evidence="7">Uncharacterized protein</fullName>
    </submittedName>
</protein>
<evidence type="ECO:0000256" key="6">
    <source>
        <dbReference type="PROSITE-ProRule" id="PRU00221"/>
    </source>
</evidence>
<comment type="similarity">
    <text evidence="5">Belongs to the WD repeat MORG1 family.</text>
</comment>
<keyword evidence="4" id="KW-0677">Repeat</keyword>
<dbReference type="GO" id="GO:0005737">
    <property type="term" value="C:cytoplasm"/>
    <property type="evidence" value="ECO:0007669"/>
    <property type="project" value="UniProtKB-SubCell"/>
</dbReference>
<organism evidence="7 8">
    <name type="scientific">Theileria parva</name>
    <name type="common">East coast fever infection agent</name>
    <dbReference type="NCBI Taxonomy" id="5875"/>
    <lineage>
        <taxon>Eukaryota</taxon>
        <taxon>Sar</taxon>
        <taxon>Alveolata</taxon>
        <taxon>Apicomplexa</taxon>
        <taxon>Aconoidasida</taxon>
        <taxon>Piroplasmida</taxon>
        <taxon>Theileriidae</taxon>
        <taxon>Theileria</taxon>
    </lineage>
</organism>
<dbReference type="Gene3D" id="2.130.10.10">
    <property type="entry name" value="YVTN repeat-like/Quinoprotein amine dehydrogenase"/>
    <property type="match status" value="2"/>
</dbReference>
<keyword evidence="3 6" id="KW-0853">WD repeat</keyword>
<dbReference type="FunCoup" id="Q4N2Z8">
    <property type="interactions" value="62"/>
</dbReference>
<comment type="caution">
    <text evidence="7">The sequence shown here is derived from an EMBL/GenBank/DDBJ whole genome shotgun (WGS) entry which is preliminary data.</text>
</comment>
<dbReference type="InParanoid" id="Q4N2Z8"/>
<dbReference type="SUPFAM" id="SSF50978">
    <property type="entry name" value="WD40 repeat-like"/>
    <property type="match status" value="1"/>
</dbReference>
<proteinExistence type="inferred from homology"/>
<dbReference type="OMA" id="GGKICCC"/>
<gene>
    <name evidence="7" type="ordered locus">TP04_0194</name>
</gene>
<dbReference type="STRING" id="5875.Q4N2Z8"/>
<dbReference type="PROSITE" id="PS00678">
    <property type="entry name" value="WD_REPEATS_1"/>
    <property type="match status" value="1"/>
</dbReference>